<reference evidence="1" key="1">
    <citation type="submission" date="2018-05" db="EMBL/GenBank/DDBJ databases">
        <authorList>
            <person name="Lanie J.A."/>
            <person name="Ng W.-L."/>
            <person name="Kazmierczak K.M."/>
            <person name="Andrzejewski T.M."/>
            <person name="Davidsen T.M."/>
            <person name="Wayne K.J."/>
            <person name="Tettelin H."/>
            <person name="Glass J.I."/>
            <person name="Rusch D."/>
            <person name="Podicherti R."/>
            <person name="Tsui H.-C.T."/>
            <person name="Winkler M.E."/>
        </authorList>
    </citation>
    <scope>NUCLEOTIDE SEQUENCE</scope>
</reference>
<sequence length="169" mass="19444">MTDKTSINQHFQKPIILISKCLEFEACRYDGKIISNQYIQALKPHVKFIPICPEIEIGLGIPREPIHIIQKNDHKILFQPSKANDLTDEMGRFSKRYLGKLTMVDGFILKTKSPSCALSTAKIFSDPEKTNLIDKDAGIFTSKVLERFPHHPKAEDIDLYDEHFRDNFL</sequence>
<dbReference type="PANTHER" id="PTHR30087:SF0">
    <property type="entry name" value="INNER MEMBRANE PROTEIN"/>
    <property type="match status" value="1"/>
</dbReference>
<accession>A0A382J7T6</accession>
<organism evidence="1">
    <name type="scientific">marine metagenome</name>
    <dbReference type="NCBI Taxonomy" id="408172"/>
    <lineage>
        <taxon>unclassified sequences</taxon>
        <taxon>metagenomes</taxon>
        <taxon>ecological metagenomes</taxon>
    </lineage>
</organism>
<dbReference type="InterPro" id="IPR007553">
    <property type="entry name" value="2-thiour_desulf"/>
</dbReference>
<dbReference type="PANTHER" id="PTHR30087">
    <property type="entry name" value="INNER MEMBRANE PROTEIN"/>
    <property type="match status" value="1"/>
</dbReference>
<feature type="non-terminal residue" evidence="1">
    <location>
        <position position="169"/>
    </location>
</feature>
<dbReference type="AlphaFoldDB" id="A0A382J7T6"/>
<evidence type="ECO:0000313" key="1">
    <source>
        <dbReference type="EMBL" id="SVC07976.1"/>
    </source>
</evidence>
<protein>
    <submittedName>
        <fullName evidence="1">Uncharacterized protein</fullName>
    </submittedName>
</protein>
<dbReference type="EMBL" id="UINC01072380">
    <property type="protein sequence ID" value="SVC07976.1"/>
    <property type="molecule type" value="Genomic_DNA"/>
</dbReference>
<proteinExistence type="predicted"/>
<gene>
    <name evidence="1" type="ORF">METZ01_LOCUS260830</name>
</gene>
<dbReference type="Pfam" id="PF04463">
    <property type="entry name" value="2-thiour_desulf"/>
    <property type="match status" value="1"/>
</dbReference>
<name>A0A382J7T6_9ZZZZ</name>